<evidence type="ECO:0000313" key="2">
    <source>
        <dbReference type="EMBL" id="RJF72597.1"/>
    </source>
</evidence>
<accession>A0A418V967</accession>
<dbReference type="SUPFAM" id="SSF53187">
    <property type="entry name" value="Zn-dependent exopeptidases"/>
    <property type="match status" value="1"/>
</dbReference>
<organism evidence="2 3">
    <name type="scientific">Deinococcus cavernae</name>
    <dbReference type="NCBI Taxonomy" id="2320857"/>
    <lineage>
        <taxon>Bacteria</taxon>
        <taxon>Thermotogati</taxon>
        <taxon>Deinococcota</taxon>
        <taxon>Deinococci</taxon>
        <taxon>Deinococcales</taxon>
        <taxon>Deinococcaceae</taxon>
        <taxon>Deinococcus</taxon>
    </lineage>
</organism>
<proteinExistence type="predicted"/>
<dbReference type="InterPro" id="IPR007484">
    <property type="entry name" value="Peptidase_M28"/>
</dbReference>
<feature type="domain" description="Peptidase M28" evidence="1">
    <location>
        <begin position="242"/>
        <end position="406"/>
    </location>
</feature>
<reference evidence="2 3" key="1">
    <citation type="submission" date="2018-09" db="EMBL/GenBank/DDBJ databases">
        <authorList>
            <person name="Zhu H."/>
        </authorList>
    </citation>
    <scope>NUCLEOTIDE SEQUENCE [LARGE SCALE GENOMIC DNA]</scope>
    <source>
        <strain evidence="2 3">K2S05-167</strain>
    </source>
</reference>
<protein>
    <submittedName>
        <fullName evidence="2">M28 family peptidase</fullName>
    </submittedName>
</protein>
<dbReference type="AlphaFoldDB" id="A0A418V967"/>
<dbReference type="Proteomes" id="UP000286287">
    <property type="component" value="Unassembled WGS sequence"/>
</dbReference>
<dbReference type="InterPro" id="IPR045175">
    <property type="entry name" value="M28_fam"/>
</dbReference>
<keyword evidence="3" id="KW-1185">Reference proteome</keyword>
<dbReference type="RefSeq" id="WP_119764885.1">
    <property type="nucleotide sequence ID" value="NZ_QYUJ01000014.1"/>
</dbReference>
<dbReference type="GO" id="GO:0008235">
    <property type="term" value="F:metalloexopeptidase activity"/>
    <property type="evidence" value="ECO:0007669"/>
    <property type="project" value="InterPro"/>
</dbReference>
<name>A0A418V967_9DEIO</name>
<dbReference type="Gene3D" id="3.50.30.30">
    <property type="match status" value="1"/>
</dbReference>
<dbReference type="Pfam" id="PF04389">
    <property type="entry name" value="Peptidase_M28"/>
    <property type="match status" value="1"/>
</dbReference>
<evidence type="ECO:0000313" key="3">
    <source>
        <dbReference type="Proteomes" id="UP000286287"/>
    </source>
</evidence>
<sequence>MAARTRPLPTKPAKPVWPWLLLTAVLLGLLSWGYRVVTQPRNPAVQARALGRTPAQNWQALRAFGPRPVGSKGHDRAVDWLETQFSALGYRVTRQDVPLTRSFDLGGSLRAGQTVIPVAAIYGAAGGEQTAKLVRVPPQASAEQLRQPPVQTNIALTTCPGPNWKPLVEAVMTAGAFGLVVIDDCPTRRWQKVDATPLPLVQAGARDKGRLLALAGQTVTLRSQVEERPVIGHNLVAARVKARPEVLLGAHLDTVNGSLGANDNSSGVLSVLEAARQAVNTPLADHTWFVLFDAEEDGSLGSRAFVRQFGFPLHSTRAMLNFDMVGVDVRPLGAAIDPEVLPLARQVRPTLRVFEDEPVSDRKILGRFAPPTGRSDHLHFKLIQKRTVFLHRGEDVNYHAPTDQTLQPALVQDTADFGVALARAVLKADLKVKEPCRIGAPSC</sequence>
<dbReference type="GO" id="GO:0006508">
    <property type="term" value="P:proteolysis"/>
    <property type="evidence" value="ECO:0007669"/>
    <property type="project" value="InterPro"/>
</dbReference>
<dbReference type="PANTHER" id="PTHR12147:SF26">
    <property type="entry name" value="PEPTIDASE M28 DOMAIN-CONTAINING PROTEIN"/>
    <property type="match status" value="1"/>
</dbReference>
<evidence type="ECO:0000259" key="1">
    <source>
        <dbReference type="Pfam" id="PF04389"/>
    </source>
</evidence>
<dbReference type="PANTHER" id="PTHR12147">
    <property type="entry name" value="METALLOPEPTIDASE M28 FAMILY MEMBER"/>
    <property type="match status" value="1"/>
</dbReference>
<dbReference type="EMBL" id="QYUJ01000014">
    <property type="protein sequence ID" value="RJF72597.1"/>
    <property type="molecule type" value="Genomic_DNA"/>
</dbReference>
<dbReference type="Gene3D" id="3.40.630.10">
    <property type="entry name" value="Zn peptidases"/>
    <property type="match status" value="1"/>
</dbReference>
<gene>
    <name evidence="2" type="ORF">D3875_14650</name>
</gene>
<comment type="caution">
    <text evidence="2">The sequence shown here is derived from an EMBL/GenBank/DDBJ whole genome shotgun (WGS) entry which is preliminary data.</text>
</comment>